<comment type="caution">
    <text evidence="2">The sequence shown here is derived from an EMBL/GenBank/DDBJ whole genome shotgun (WGS) entry which is preliminary data.</text>
</comment>
<feature type="compositionally biased region" description="Low complexity" evidence="1">
    <location>
        <begin position="65"/>
        <end position="76"/>
    </location>
</feature>
<feature type="compositionally biased region" description="Basic and acidic residues" evidence="1">
    <location>
        <begin position="22"/>
        <end position="32"/>
    </location>
</feature>
<evidence type="ECO:0000313" key="2">
    <source>
        <dbReference type="EMBL" id="KAK3370574.1"/>
    </source>
</evidence>
<dbReference type="PANTHER" id="PTHR36576:SF2">
    <property type="entry name" value="PROTEIN CON-6, PUTATIVE (AFU_ORTHOLOGUE AFUA_4G03615)-RELATED"/>
    <property type="match status" value="1"/>
</dbReference>
<feature type="compositionally biased region" description="Polar residues" evidence="1">
    <location>
        <begin position="48"/>
        <end position="64"/>
    </location>
</feature>
<dbReference type="GO" id="GO:0005737">
    <property type="term" value="C:cytoplasm"/>
    <property type="evidence" value="ECO:0007669"/>
    <property type="project" value="TreeGrafter"/>
</dbReference>
<gene>
    <name evidence="2" type="ORF">B0H63DRAFT_552655</name>
</gene>
<name>A0AAE0N5V7_9PEZI</name>
<accession>A0AAE0N5V7</accession>
<sequence length="238" mass="24859">MADPAHRERGLRAALNNPRVSEQAKQRDREILENEFGESPGATEPASMETTTSHFAPPASSNMKSAASGETGSSSGLYDTSGMEQTANEICERRKGLSASMHAPKQTSSRSKKVSAGLDTAPPENMGPPAGVKKGAATATTGLHASPVESSASSAATGEGMSKSTRSAHGLGANAPSEMSGSMNEESSEMPTQAQEEFEGKDVGNVMRGLKAAINNPRVSEKAKERDRNKLHDLGESM</sequence>
<protein>
    <recommendedName>
        <fullName evidence="4">Conidiation-specific protein 6</fullName>
    </recommendedName>
</protein>
<reference evidence="2" key="2">
    <citation type="submission" date="2023-06" db="EMBL/GenBank/DDBJ databases">
        <authorList>
            <consortium name="Lawrence Berkeley National Laboratory"/>
            <person name="Haridas S."/>
            <person name="Hensen N."/>
            <person name="Bonometti L."/>
            <person name="Westerberg I."/>
            <person name="Brannstrom I.O."/>
            <person name="Guillou S."/>
            <person name="Cros-Aarteil S."/>
            <person name="Calhoun S."/>
            <person name="Kuo A."/>
            <person name="Mondo S."/>
            <person name="Pangilinan J."/>
            <person name="Riley R."/>
            <person name="LaButti K."/>
            <person name="Andreopoulos B."/>
            <person name="Lipzen A."/>
            <person name="Chen C."/>
            <person name="Yanf M."/>
            <person name="Daum C."/>
            <person name="Ng V."/>
            <person name="Clum A."/>
            <person name="Steindorff A."/>
            <person name="Ohm R."/>
            <person name="Martin F."/>
            <person name="Silar P."/>
            <person name="Natvig D."/>
            <person name="Lalanne C."/>
            <person name="Gautier V."/>
            <person name="Ament-velasquez S.L."/>
            <person name="Kruys A."/>
            <person name="Hutchinson M.I."/>
            <person name="Powell A.J."/>
            <person name="Barry K."/>
            <person name="Miller A.N."/>
            <person name="Grigoriev I.V."/>
            <person name="Debuchy R."/>
            <person name="Gladieux P."/>
            <person name="Thoren M.H."/>
            <person name="Johannesson H."/>
        </authorList>
    </citation>
    <scope>NUCLEOTIDE SEQUENCE</scope>
    <source>
        <strain evidence="2">CBS 232.78</strain>
    </source>
</reference>
<dbReference type="Proteomes" id="UP001285441">
    <property type="component" value="Unassembled WGS sequence"/>
</dbReference>
<evidence type="ECO:0000256" key="1">
    <source>
        <dbReference type="SAM" id="MobiDB-lite"/>
    </source>
</evidence>
<dbReference type="AlphaFoldDB" id="A0AAE0N5V7"/>
<feature type="compositionally biased region" description="Low complexity" evidence="1">
    <location>
        <begin position="127"/>
        <end position="142"/>
    </location>
</feature>
<dbReference type="InterPro" id="IPR018824">
    <property type="entry name" value="Conidiation-specific_6"/>
</dbReference>
<dbReference type="EMBL" id="JAULSW010000009">
    <property type="protein sequence ID" value="KAK3370574.1"/>
    <property type="molecule type" value="Genomic_DNA"/>
</dbReference>
<evidence type="ECO:0008006" key="4">
    <source>
        <dbReference type="Google" id="ProtNLM"/>
    </source>
</evidence>
<feature type="region of interest" description="Disordered" evidence="1">
    <location>
        <begin position="1"/>
        <end position="238"/>
    </location>
</feature>
<feature type="compositionally biased region" description="Basic and acidic residues" evidence="1">
    <location>
        <begin position="219"/>
        <end position="238"/>
    </location>
</feature>
<dbReference type="PANTHER" id="PTHR36576">
    <property type="entry name" value="UPF0654 PROTEIN C11D3.01C-RELATED"/>
    <property type="match status" value="1"/>
</dbReference>
<dbReference type="Pfam" id="PF10346">
    <property type="entry name" value="Con-6"/>
    <property type="match status" value="2"/>
</dbReference>
<reference evidence="2" key="1">
    <citation type="journal article" date="2023" name="Mol. Phylogenet. Evol.">
        <title>Genome-scale phylogeny and comparative genomics of the fungal order Sordariales.</title>
        <authorList>
            <person name="Hensen N."/>
            <person name="Bonometti L."/>
            <person name="Westerberg I."/>
            <person name="Brannstrom I.O."/>
            <person name="Guillou S."/>
            <person name="Cros-Aarteil S."/>
            <person name="Calhoun S."/>
            <person name="Haridas S."/>
            <person name="Kuo A."/>
            <person name="Mondo S."/>
            <person name="Pangilinan J."/>
            <person name="Riley R."/>
            <person name="LaButti K."/>
            <person name="Andreopoulos B."/>
            <person name="Lipzen A."/>
            <person name="Chen C."/>
            <person name="Yan M."/>
            <person name="Daum C."/>
            <person name="Ng V."/>
            <person name="Clum A."/>
            <person name="Steindorff A."/>
            <person name="Ohm R.A."/>
            <person name="Martin F."/>
            <person name="Silar P."/>
            <person name="Natvig D.O."/>
            <person name="Lalanne C."/>
            <person name="Gautier V."/>
            <person name="Ament-Velasquez S.L."/>
            <person name="Kruys A."/>
            <person name="Hutchinson M.I."/>
            <person name="Powell A.J."/>
            <person name="Barry K."/>
            <person name="Miller A.N."/>
            <person name="Grigoriev I.V."/>
            <person name="Debuchy R."/>
            <person name="Gladieux P."/>
            <person name="Hiltunen Thoren M."/>
            <person name="Johannesson H."/>
        </authorList>
    </citation>
    <scope>NUCLEOTIDE SEQUENCE</scope>
    <source>
        <strain evidence="2">CBS 232.78</strain>
    </source>
</reference>
<organism evidence="2 3">
    <name type="scientific">Podospora didyma</name>
    <dbReference type="NCBI Taxonomy" id="330526"/>
    <lineage>
        <taxon>Eukaryota</taxon>
        <taxon>Fungi</taxon>
        <taxon>Dikarya</taxon>
        <taxon>Ascomycota</taxon>
        <taxon>Pezizomycotina</taxon>
        <taxon>Sordariomycetes</taxon>
        <taxon>Sordariomycetidae</taxon>
        <taxon>Sordariales</taxon>
        <taxon>Podosporaceae</taxon>
        <taxon>Podospora</taxon>
    </lineage>
</organism>
<keyword evidence="3" id="KW-1185">Reference proteome</keyword>
<proteinExistence type="predicted"/>
<feature type="compositionally biased region" description="Basic and acidic residues" evidence="1">
    <location>
        <begin position="1"/>
        <end position="11"/>
    </location>
</feature>
<evidence type="ECO:0000313" key="3">
    <source>
        <dbReference type="Proteomes" id="UP001285441"/>
    </source>
</evidence>
<dbReference type="InterPro" id="IPR052670">
    <property type="entry name" value="UPF0654_domain"/>
</dbReference>